<dbReference type="GO" id="GO:0097361">
    <property type="term" value="C:cytosolic [4Fe-4S] assembly targeting complex"/>
    <property type="evidence" value="ECO:0007669"/>
    <property type="project" value="TreeGrafter"/>
</dbReference>
<evidence type="ECO:0000256" key="3">
    <source>
        <dbReference type="PROSITE-ProRule" id="PRU00221"/>
    </source>
</evidence>
<dbReference type="GO" id="GO:0016226">
    <property type="term" value="P:iron-sulfur cluster assembly"/>
    <property type="evidence" value="ECO:0007669"/>
    <property type="project" value="TreeGrafter"/>
</dbReference>
<dbReference type="InterPro" id="IPR019775">
    <property type="entry name" value="WD40_repeat_CS"/>
</dbReference>
<evidence type="ECO:0000313" key="6">
    <source>
        <dbReference type="WBParaSite" id="ECPE_0000605201-mRNA-1"/>
    </source>
</evidence>
<dbReference type="OrthoDB" id="284782at2759"/>
<dbReference type="PANTHER" id="PTHR19920:SF0">
    <property type="entry name" value="CYTOSOLIC IRON-SULFUR PROTEIN ASSEMBLY PROTEIN CIAO1-RELATED"/>
    <property type="match status" value="1"/>
</dbReference>
<keyword evidence="2" id="KW-0677">Repeat</keyword>
<dbReference type="PROSITE" id="PS00678">
    <property type="entry name" value="WD_REPEATS_1"/>
    <property type="match status" value="1"/>
</dbReference>
<dbReference type="InterPro" id="IPR036322">
    <property type="entry name" value="WD40_repeat_dom_sf"/>
</dbReference>
<dbReference type="Proteomes" id="UP000272942">
    <property type="component" value="Unassembled WGS sequence"/>
</dbReference>
<dbReference type="PROSITE" id="PS50294">
    <property type="entry name" value="WD_REPEATS_REGION"/>
    <property type="match status" value="2"/>
</dbReference>
<evidence type="ECO:0000256" key="1">
    <source>
        <dbReference type="ARBA" id="ARBA00022574"/>
    </source>
</evidence>
<dbReference type="InterPro" id="IPR015943">
    <property type="entry name" value="WD40/YVTN_repeat-like_dom_sf"/>
</dbReference>
<reference evidence="4 5" key="2">
    <citation type="submission" date="2018-11" db="EMBL/GenBank/DDBJ databases">
        <authorList>
            <consortium name="Pathogen Informatics"/>
        </authorList>
    </citation>
    <scope>NUCLEOTIDE SEQUENCE [LARGE SCALE GENOMIC DNA]</scope>
    <source>
        <strain evidence="4 5">Egypt</strain>
    </source>
</reference>
<keyword evidence="1 3" id="KW-0853">WD repeat</keyword>
<evidence type="ECO:0000256" key="2">
    <source>
        <dbReference type="ARBA" id="ARBA00022737"/>
    </source>
</evidence>
<organism evidence="6">
    <name type="scientific">Echinostoma caproni</name>
    <dbReference type="NCBI Taxonomy" id="27848"/>
    <lineage>
        <taxon>Eukaryota</taxon>
        <taxon>Metazoa</taxon>
        <taxon>Spiralia</taxon>
        <taxon>Lophotrochozoa</taxon>
        <taxon>Platyhelminthes</taxon>
        <taxon>Trematoda</taxon>
        <taxon>Digenea</taxon>
        <taxon>Plagiorchiida</taxon>
        <taxon>Echinostomata</taxon>
        <taxon>Echinostomatoidea</taxon>
        <taxon>Echinostomatidae</taxon>
        <taxon>Echinostoma</taxon>
    </lineage>
</organism>
<feature type="repeat" description="WD" evidence="3">
    <location>
        <begin position="56"/>
        <end position="89"/>
    </location>
</feature>
<protein>
    <submittedName>
        <fullName evidence="6">WD_REPEATS_REGION domain-containing protein</fullName>
    </submittedName>
</protein>
<feature type="repeat" description="WD" evidence="3">
    <location>
        <begin position="104"/>
        <end position="145"/>
    </location>
</feature>
<dbReference type="EMBL" id="UZAN01042960">
    <property type="protein sequence ID" value="VDP77233.1"/>
    <property type="molecule type" value="Genomic_DNA"/>
</dbReference>
<dbReference type="Gene3D" id="2.130.10.10">
    <property type="entry name" value="YVTN repeat-like/Quinoprotein amine dehydrogenase"/>
    <property type="match status" value="1"/>
</dbReference>
<dbReference type="WBParaSite" id="ECPE_0000605201-mRNA-1">
    <property type="protein sequence ID" value="ECPE_0000605201-mRNA-1"/>
    <property type="gene ID" value="ECPE_0000605201"/>
</dbReference>
<evidence type="ECO:0000313" key="5">
    <source>
        <dbReference type="Proteomes" id="UP000272942"/>
    </source>
</evidence>
<proteinExistence type="predicted"/>
<sequence>MLPVKKLASISASSRRIWCVAWSHKGDILGSCGEDKSITLWTAAADGIWDRSLVLPNSHTRAVRRLAWSPCDRYLTSASFDTTIIVWKILRTENDIEAEALATLEGHTSEVKCIAWSPSGRLLASCGRDKSVWLWEFDEEEDVQCISVLQPHTQDVKCVSWHPFDEEDKKLLDVGANYVVTVDELISTKASTDITLLRFLTDL</sequence>
<dbReference type="SMART" id="SM00320">
    <property type="entry name" value="WD40"/>
    <property type="match status" value="4"/>
</dbReference>
<dbReference type="SUPFAM" id="SSF50978">
    <property type="entry name" value="WD40 repeat-like"/>
    <property type="match status" value="1"/>
</dbReference>
<evidence type="ECO:0000313" key="4">
    <source>
        <dbReference type="EMBL" id="VDP77233.1"/>
    </source>
</evidence>
<dbReference type="Pfam" id="PF00400">
    <property type="entry name" value="WD40"/>
    <property type="match status" value="4"/>
</dbReference>
<reference evidence="6" key="1">
    <citation type="submission" date="2016-06" db="UniProtKB">
        <authorList>
            <consortium name="WormBaseParasite"/>
        </authorList>
    </citation>
    <scope>IDENTIFICATION</scope>
</reference>
<name>A0A183AGF4_9TREM</name>
<dbReference type="InterPro" id="IPR001680">
    <property type="entry name" value="WD40_rpt"/>
</dbReference>
<dbReference type="PANTHER" id="PTHR19920">
    <property type="entry name" value="WD40 PROTEIN CIAO1"/>
    <property type="match status" value="1"/>
</dbReference>
<feature type="repeat" description="WD" evidence="3">
    <location>
        <begin position="10"/>
        <end position="41"/>
    </location>
</feature>
<accession>A0A183AGF4</accession>
<dbReference type="AlphaFoldDB" id="A0A183AGF4"/>
<dbReference type="PROSITE" id="PS50082">
    <property type="entry name" value="WD_REPEATS_2"/>
    <property type="match status" value="3"/>
</dbReference>
<keyword evidence="5" id="KW-1185">Reference proteome</keyword>
<gene>
    <name evidence="4" type="ORF">ECPE_LOCUS6039</name>
</gene>